<keyword evidence="3" id="KW-1185">Reference proteome</keyword>
<dbReference type="Proteomes" id="UP001446871">
    <property type="component" value="Unassembled WGS sequence"/>
</dbReference>
<sequence>MESFSVIAAQNNELIMSMMDLPEKMREEMAVKSAAIQSDVTTSIVATTKQFNETLDETKRELKDKVDSCTRGVRSAERKANTVDANVKELDKKLDKKTDDIEASVKELDKKVDKKIKAAQSEVSKVRSVNVKAEVKNEVHECLRGFGAYLSNYFGAADGPGAAAANALAAAPAAADGFAGPLPAADAAERSFLNAARNAVSNAARNAVSDAARNAVSNVPEHAFSNAPGHTFSDTPGHAISNAAGYAFSNAAERATSDAGGHATSNAAGHAFSNATERVTTNAAERANLNVAERANSNASEHASPLPVLSTSVASAAPLFRSDAVSEPVPIVPLDKFMKYQVLKNEGYKFLMRKIKFTDVNHLAQLVKVDNSEIMRRCIIFTDRKFNNYDIDYVLQSGFAVRQLGSGSHPALPGGREQADLLAVHHTDLSQLRVVQMKINPNVMLEADRVKYVEWERRWKPPTYLYDLGELVLRKKIVRQPQPLVTISTPYNLLLEVSRTKRRVWIVMAPENEISKKAPGSVKDSNLAFNGLEYHRMALVAQHISEIEFDRAEFDPSAASFESAHRLILESLCPGFPLVDFSKTISIKQMCNDLAK</sequence>
<feature type="coiled-coil region" evidence="1">
    <location>
        <begin position="59"/>
        <end position="107"/>
    </location>
</feature>
<gene>
    <name evidence="2" type="ORF">PG996_011357</name>
</gene>
<organism evidence="2 3">
    <name type="scientific">Apiospora saccharicola</name>
    <dbReference type="NCBI Taxonomy" id="335842"/>
    <lineage>
        <taxon>Eukaryota</taxon>
        <taxon>Fungi</taxon>
        <taxon>Dikarya</taxon>
        <taxon>Ascomycota</taxon>
        <taxon>Pezizomycotina</taxon>
        <taxon>Sordariomycetes</taxon>
        <taxon>Xylariomycetidae</taxon>
        <taxon>Amphisphaeriales</taxon>
        <taxon>Apiosporaceae</taxon>
        <taxon>Apiospora</taxon>
    </lineage>
</organism>
<keyword evidence="1" id="KW-0175">Coiled coil</keyword>
<dbReference type="EMBL" id="JAQQWM010000007">
    <property type="protein sequence ID" value="KAK8057420.1"/>
    <property type="molecule type" value="Genomic_DNA"/>
</dbReference>
<protein>
    <submittedName>
        <fullName evidence="2">Uncharacterized protein</fullName>
    </submittedName>
</protein>
<evidence type="ECO:0000313" key="2">
    <source>
        <dbReference type="EMBL" id="KAK8057420.1"/>
    </source>
</evidence>
<evidence type="ECO:0000256" key="1">
    <source>
        <dbReference type="SAM" id="Coils"/>
    </source>
</evidence>
<comment type="caution">
    <text evidence="2">The sequence shown here is derived from an EMBL/GenBank/DDBJ whole genome shotgun (WGS) entry which is preliminary data.</text>
</comment>
<name>A0ABR1UEV9_9PEZI</name>
<accession>A0ABR1UEV9</accession>
<reference evidence="2 3" key="1">
    <citation type="submission" date="2023-01" db="EMBL/GenBank/DDBJ databases">
        <title>Analysis of 21 Apiospora genomes using comparative genomics revels a genus with tremendous synthesis potential of carbohydrate active enzymes and secondary metabolites.</title>
        <authorList>
            <person name="Sorensen T."/>
        </authorList>
    </citation>
    <scope>NUCLEOTIDE SEQUENCE [LARGE SCALE GENOMIC DNA]</scope>
    <source>
        <strain evidence="2 3">CBS 83171</strain>
    </source>
</reference>
<evidence type="ECO:0000313" key="3">
    <source>
        <dbReference type="Proteomes" id="UP001446871"/>
    </source>
</evidence>
<proteinExistence type="predicted"/>